<dbReference type="AlphaFoldDB" id="A0AAD7Z6X6"/>
<name>A0AAD7Z6X6_DIPPU</name>
<gene>
    <name evidence="1" type="ORF">L9F63_025840</name>
</gene>
<protein>
    <submittedName>
        <fullName evidence="1">Uncharacterized protein</fullName>
    </submittedName>
</protein>
<keyword evidence="2" id="KW-1185">Reference proteome</keyword>
<accession>A0AAD7Z6X6</accession>
<organism evidence="1 2">
    <name type="scientific">Diploptera punctata</name>
    <name type="common">Pacific beetle cockroach</name>
    <dbReference type="NCBI Taxonomy" id="6984"/>
    <lineage>
        <taxon>Eukaryota</taxon>
        <taxon>Metazoa</taxon>
        <taxon>Ecdysozoa</taxon>
        <taxon>Arthropoda</taxon>
        <taxon>Hexapoda</taxon>
        <taxon>Insecta</taxon>
        <taxon>Pterygota</taxon>
        <taxon>Neoptera</taxon>
        <taxon>Polyneoptera</taxon>
        <taxon>Dictyoptera</taxon>
        <taxon>Blattodea</taxon>
        <taxon>Blaberoidea</taxon>
        <taxon>Blaberidae</taxon>
        <taxon>Diplopterinae</taxon>
        <taxon>Diploptera</taxon>
    </lineage>
</organism>
<reference evidence="1" key="2">
    <citation type="submission" date="2023-05" db="EMBL/GenBank/DDBJ databases">
        <authorList>
            <person name="Fouks B."/>
        </authorList>
    </citation>
    <scope>NUCLEOTIDE SEQUENCE</scope>
    <source>
        <strain evidence="1">Stay&amp;Tobe</strain>
        <tissue evidence="1">Testes</tissue>
    </source>
</reference>
<evidence type="ECO:0000313" key="1">
    <source>
        <dbReference type="EMBL" id="KAJ9575209.1"/>
    </source>
</evidence>
<feature type="non-terminal residue" evidence="1">
    <location>
        <position position="1"/>
    </location>
</feature>
<proteinExistence type="predicted"/>
<evidence type="ECO:0000313" key="2">
    <source>
        <dbReference type="Proteomes" id="UP001233999"/>
    </source>
</evidence>
<feature type="non-terminal residue" evidence="1">
    <location>
        <position position="64"/>
    </location>
</feature>
<dbReference type="EMBL" id="JASPKZ010010130">
    <property type="protein sequence ID" value="KAJ9575209.1"/>
    <property type="molecule type" value="Genomic_DNA"/>
</dbReference>
<comment type="caution">
    <text evidence="1">The sequence shown here is derived from an EMBL/GenBank/DDBJ whole genome shotgun (WGS) entry which is preliminary data.</text>
</comment>
<reference evidence="1" key="1">
    <citation type="journal article" date="2023" name="IScience">
        <title>Live-bearing cockroach genome reveals convergent evolutionary mechanisms linked to viviparity in insects and beyond.</title>
        <authorList>
            <person name="Fouks B."/>
            <person name="Harrison M.C."/>
            <person name="Mikhailova A.A."/>
            <person name="Marchal E."/>
            <person name="English S."/>
            <person name="Carruthers M."/>
            <person name="Jennings E.C."/>
            <person name="Chiamaka E.L."/>
            <person name="Frigard R.A."/>
            <person name="Pippel M."/>
            <person name="Attardo G.M."/>
            <person name="Benoit J.B."/>
            <person name="Bornberg-Bauer E."/>
            <person name="Tobe S.S."/>
        </authorList>
    </citation>
    <scope>NUCLEOTIDE SEQUENCE</scope>
    <source>
        <strain evidence="1">Stay&amp;Tobe</strain>
    </source>
</reference>
<sequence>QRAYNSNDKESMKITKLKSFNFHKRISNVMKPEFVLFCLCSRNFFKSSSSRKSLVLEYRRVLTT</sequence>
<dbReference type="Proteomes" id="UP001233999">
    <property type="component" value="Unassembled WGS sequence"/>
</dbReference>